<dbReference type="PROSITE" id="PS50006">
    <property type="entry name" value="FHA_DOMAIN"/>
    <property type="match status" value="1"/>
</dbReference>
<feature type="compositionally biased region" description="Low complexity" evidence="6">
    <location>
        <begin position="787"/>
        <end position="798"/>
    </location>
</feature>
<feature type="domain" description="FHA" evidence="7">
    <location>
        <begin position="27"/>
        <end position="84"/>
    </location>
</feature>
<comment type="subcellular location">
    <subcellularLocation>
        <location evidence="1">Nucleus</location>
    </subcellularLocation>
</comment>
<dbReference type="STRING" id="669874.A0A1E4TQA7"/>
<keyword evidence="4" id="KW-0539">Nucleus</keyword>
<sequence length="820" mass="94353">MWILTIPESQNFNGKITKHWLRPGKTYTIGRSSDSSFIIDKKFISKKHFTIRVGEIKDIGFGSKTPLSLTLESRASTYINKVHYKSSPNDNSFTAKTFQIFDDTEIFFRKKEEVVYISIKWVGINISYSNNNDFSKNYPELTIQSLLERVAKKIDIKISSETKSLTNYYLKSTKRYSNNLIYSLLKGLPIIDENFILKLESSIDKIEENFDTFPNSEFCLNSEELKINLERASMFKNMNFITTNREESSYFEKLISTGQGNVLFYELPETVQNEDDLQLKVNQLVSYISKIPNSILIKFKNFENLKSNLSISANVQPMANRDLKMHSVCNTIQETILEQACEKLNKKLCSLDDLTKAVISVNTAIFFEEYSKRKLGDSGVEGGAVKRRRIGGTQIRKIDPMSLMFGTTKHTQEKFPSDDVEITESIAAKNGNYNIMEVPKKRRIGKSQIKAVDKDMFFHRLDSNPVLKSGFQKNVEDVAESKETERKELDDIDIEMDTNAPAEYIDDNGISETDNRNGEENTNKEDLRKSVVKKFDLEKLKEEIEQEDDSSPENNEDSRTKATMTSQNPFVKAIKKIKQFKQEEEQLGKTESVKPEEASNKGFAVIESIDLILPAEKRQAPSVMINSEWDPSWNGRKNFKIFKKCPTKKQLEIVKTNSRNGKEETENMLSTSFFSTITSYLPLTTYEGEEENRNHGMDIDDEEVEHLKEIGRDRETLSEIDVFFGNGKKNKKSLTNNSKKNGLFVSDFSDNEDLEMEDNQQMSFSNFKNKIQRKDTKDGKLTSIQQDNCNDNNINDNNNNKDDDDDDDDDDGMKFKFTRR</sequence>
<keyword evidence="3" id="KW-0234">DNA repair</keyword>
<dbReference type="GO" id="GO:0003684">
    <property type="term" value="F:damaged DNA binding"/>
    <property type="evidence" value="ECO:0007669"/>
    <property type="project" value="TreeGrafter"/>
</dbReference>
<dbReference type="InterPro" id="IPR008984">
    <property type="entry name" value="SMAD_FHA_dom_sf"/>
</dbReference>
<feature type="region of interest" description="Disordered" evidence="6">
    <location>
        <begin position="542"/>
        <end position="568"/>
    </location>
</feature>
<evidence type="ECO:0000256" key="4">
    <source>
        <dbReference type="ARBA" id="ARBA00023242"/>
    </source>
</evidence>
<dbReference type="InterPro" id="IPR040227">
    <property type="entry name" value="Nibrin-rel"/>
</dbReference>
<dbReference type="Pfam" id="PF00498">
    <property type="entry name" value="FHA"/>
    <property type="match status" value="1"/>
</dbReference>
<dbReference type="GO" id="GO:0030870">
    <property type="term" value="C:Mre11 complex"/>
    <property type="evidence" value="ECO:0007669"/>
    <property type="project" value="InterPro"/>
</dbReference>
<feature type="compositionally biased region" description="Basic and acidic residues" evidence="6">
    <location>
        <begin position="513"/>
        <end position="527"/>
    </location>
</feature>
<evidence type="ECO:0000256" key="3">
    <source>
        <dbReference type="ARBA" id="ARBA00023204"/>
    </source>
</evidence>
<keyword evidence="2" id="KW-0227">DNA damage</keyword>
<accession>A0A1E4TQA7</accession>
<feature type="compositionally biased region" description="Acidic residues" evidence="6">
    <location>
        <begin position="544"/>
        <end position="555"/>
    </location>
</feature>
<comment type="similarity">
    <text evidence="5">Belongs to the Nibrin family.</text>
</comment>
<dbReference type="Proteomes" id="UP000094236">
    <property type="component" value="Unassembled WGS sequence"/>
</dbReference>
<feature type="region of interest" description="Disordered" evidence="6">
    <location>
        <begin position="478"/>
        <end position="527"/>
    </location>
</feature>
<dbReference type="OrthoDB" id="552194at2759"/>
<name>A0A1E4TQA7_PACTA</name>
<evidence type="ECO:0000313" key="9">
    <source>
        <dbReference type="Proteomes" id="UP000094236"/>
    </source>
</evidence>
<evidence type="ECO:0000313" key="8">
    <source>
        <dbReference type="EMBL" id="ODV93902.1"/>
    </source>
</evidence>
<dbReference type="InterPro" id="IPR000253">
    <property type="entry name" value="FHA_dom"/>
</dbReference>
<reference evidence="9" key="1">
    <citation type="submission" date="2016-05" db="EMBL/GenBank/DDBJ databases">
        <title>Comparative genomics of biotechnologically important yeasts.</title>
        <authorList>
            <consortium name="DOE Joint Genome Institute"/>
            <person name="Riley R."/>
            <person name="Haridas S."/>
            <person name="Wolfe K.H."/>
            <person name="Lopes M.R."/>
            <person name="Hittinger C.T."/>
            <person name="Goker M."/>
            <person name="Salamov A."/>
            <person name="Wisecaver J."/>
            <person name="Long T.M."/>
            <person name="Aerts A.L."/>
            <person name="Barry K."/>
            <person name="Choi C."/>
            <person name="Clum A."/>
            <person name="Coughlan A.Y."/>
            <person name="Deshpande S."/>
            <person name="Douglass A.P."/>
            <person name="Hanson S.J."/>
            <person name="Klenk H.-P."/>
            <person name="Labutti K."/>
            <person name="Lapidus A."/>
            <person name="Lindquist E."/>
            <person name="Lipzen A."/>
            <person name="Meier-Kolthoff J.P."/>
            <person name="Ohm R.A."/>
            <person name="Otillar R.P."/>
            <person name="Pangilinan J."/>
            <person name="Peng Y."/>
            <person name="Rokas A."/>
            <person name="Rosa C.A."/>
            <person name="Scheuner C."/>
            <person name="Sibirny A.A."/>
            <person name="Slot J.C."/>
            <person name="Stielow J.B."/>
            <person name="Sun H."/>
            <person name="Kurtzman C.P."/>
            <person name="Blackwell M."/>
            <person name="Grigoriev I.V."/>
            <person name="Jeffries T.W."/>
        </authorList>
    </citation>
    <scope>NUCLEOTIDE SEQUENCE [LARGE SCALE GENOMIC DNA]</scope>
    <source>
        <strain evidence="9">NRRL Y-2460</strain>
    </source>
</reference>
<organism evidence="8 9">
    <name type="scientific">Pachysolen tannophilus NRRL Y-2460</name>
    <dbReference type="NCBI Taxonomy" id="669874"/>
    <lineage>
        <taxon>Eukaryota</taxon>
        <taxon>Fungi</taxon>
        <taxon>Dikarya</taxon>
        <taxon>Ascomycota</taxon>
        <taxon>Saccharomycotina</taxon>
        <taxon>Pichiomycetes</taxon>
        <taxon>Pachysolenaceae</taxon>
        <taxon>Pachysolen</taxon>
    </lineage>
</organism>
<feature type="compositionally biased region" description="Basic and acidic residues" evidence="6">
    <location>
        <begin position="478"/>
        <end position="489"/>
    </location>
</feature>
<evidence type="ECO:0000256" key="1">
    <source>
        <dbReference type="ARBA" id="ARBA00004123"/>
    </source>
</evidence>
<evidence type="ECO:0000259" key="7">
    <source>
        <dbReference type="PROSITE" id="PS50006"/>
    </source>
</evidence>
<dbReference type="PANTHER" id="PTHR12162:SF0">
    <property type="entry name" value="NIBRIN"/>
    <property type="match status" value="1"/>
</dbReference>
<dbReference type="SUPFAM" id="SSF49879">
    <property type="entry name" value="SMAD/FHA domain"/>
    <property type="match status" value="1"/>
</dbReference>
<feature type="region of interest" description="Disordered" evidence="6">
    <location>
        <begin position="763"/>
        <end position="820"/>
    </location>
</feature>
<gene>
    <name evidence="8" type="ORF">PACTADRAFT_86941</name>
</gene>
<dbReference type="AlphaFoldDB" id="A0A1E4TQA7"/>
<dbReference type="PANTHER" id="PTHR12162">
    <property type="entry name" value="NIBRIN-RELATED"/>
    <property type="match status" value="1"/>
</dbReference>
<evidence type="ECO:0000256" key="6">
    <source>
        <dbReference type="SAM" id="MobiDB-lite"/>
    </source>
</evidence>
<dbReference type="Gene3D" id="2.60.200.20">
    <property type="match status" value="1"/>
</dbReference>
<dbReference type="GO" id="GO:0000724">
    <property type="term" value="P:double-strand break repair via homologous recombination"/>
    <property type="evidence" value="ECO:0007669"/>
    <property type="project" value="TreeGrafter"/>
</dbReference>
<proteinExistence type="inferred from homology"/>
<dbReference type="EMBL" id="KV454017">
    <property type="protein sequence ID" value="ODV93902.1"/>
    <property type="molecule type" value="Genomic_DNA"/>
</dbReference>
<evidence type="ECO:0000256" key="5">
    <source>
        <dbReference type="ARBA" id="ARBA00044757"/>
    </source>
</evidence>
<dbReference type="SMART" id="SM00240">
    <property type="entry name" value="FHA"/>
    <property type="match status" value="1"/>
</dbReference>
<keyword evidence="9" id="KW-1185">Reference proteome</keyword>
<protein>
    <recommendedName>
        <fullName evidence="7">FHA domain-containing protein</fullName>
    </recommendedName>
</protein>
<dbReference type="GO" id="GO:0007095">
    <property type="term" value="P:mitotic G2 DNA damage checkpoint signaling"/>
    <property type="evidence" value="ECO:0007669"/>
    <property type="project" value="InterPro"/>
</dbReference>
<evidence type="ECO:0000256" key="2">
    <source>
        <dbReference type="ARBA" id="ARBA00022763"/>
    </source>
</evidence>
<feature type="compositionally biased region" description="Acidic residues" evidence="6">
    <location>
        <begin position="802"/>
        <end position="811"/>
    </location>
</feature>